<accession>A0A0G0BV07</accession>
<sequence length="32" mass="3706">METGYDNRGWMKGFFLISNINLLDTLLNLTTN</sequence>
<dbReference type="STRING" id="1618478.UR68_C0006G0001"/>
<dbReference type="EMBL" id="LBQC01000006">
    <property type="protein sequence ID" value="KKP73184.1"/>
    <property type="molecule type" value="Genomic_DNA"/>
</dbReference>
<protein>
    <submittedName>
        <fullName evidence="1">Uncharacterized protein</fullName>
    </submittedName>
</protein>
<feature type="non-terminal residue" evidence="1">
    <location>
        <position position="32"/>
    </location>
</feature>
<evidence type="ECO:0000313" key="2">
    <source>
        <dbReference type="Proteomes" id="UP000034457"/>
    </source>
</evidence>
<name>A0A0G0BV07_9BACT</name>
<dbReference type="AlphaFoldDB" id="A0A0G0BV07"/>
<reference evidence="1 2" key="1">
    <citation type="journal article" date="2015" name="Nature">
        <title>rRNA introns, odd ribosomes, and small enigmatic genomes across a large radiation of phyla.</title>
        <authorList>
            <person name="Brown C.T."/>
            <person name="Hug L.A."/>
            <person name="Thomas B.C."/>
            <person name="Sharon I."/>
            <person name="Castelle C.J."/>
            <person name="Singh A."/>
            <person name="Wilkins M.J."/>
            <person name="Williams K.H."/>
            <person name="Banfield J.F."/>
        </authorList>
    </citation>
    <scope>NUCLEOTIDE SEQUENCE [LARGE SCALE GENOMIC DNA]</scope>
</reference>
<dbReference type="Proteomes" id="UP000034457">
    <property type="component" value="Unassembled WGS sequence"/>
</dbReference>
<organism evidence="1 2">
    <name type="scientific">Candidatus Roizmanbacteria bacterium GW2011_GWA2_35_19</name>
    <dbReference type="NCBI Taxonomy" id="1618478"/>
    <lineage>
        <taxon>Bacteria</taxon>
        <taxon>Candidatus Roizmaniibacteriota</taxon>
    </lineage>
</organism>
<gene>
    <name evidence="1" type="ORF">UR68_C0006G0001</name>
</gene>
<proteinExistence type="predicted"/>
<evidence type="ECO:0000313" key="1">
    <source>
        <dbReference type="EMBL" id="KKP73184.1"/>
    </source>
</evidence>
<comment type="caution">
    <text evidence="1">The sequence shown here is derived from an EMBL/GenBank/DDBJ whole genome shotgun (WGS) entry which is preliminary data.</text>
</comment>